<feature type="transmembrane region" description="Helical" evidence="11">
    <location>
        <begin position="1106"/>
        <end position="1125"/>
    </location>
</feature>
<evidence type="ECO:0000313" key="13">
    <source>
        <dbReference type="EMBL" id="EMP32468.1"/>
    </source>
</evidence>
<evidence type="ECO:0000256" key="10">
    <source>
        <dbReference type="SAM" id="MobiDB-lite"/>
    </source>
</evidence>
<evidence type="ECO:0000256" key="4">
    <source>
        <dbReference type="ARBA" id="ARBA00022741"/>
    </source>
</evidence>
<feature type="transmembrane region" description="Helical" evidence="11">
    <location>
        <begin position="922"/>
        <end position="942"/>
    </location>
</feature>
<dbReference type="GO" id="GO:0140326">
    <property type="term" value="F:ATPase-coupled intramembrane lipid transporter activity"/>
    <property type="evidence" value="ECO:0007669"/>
    <property type="project" value="TreeGrafter"/>
</dbReference>
<dbReference type="FunFam" id="3.40.1110.10:FF:000109">
    <property type="entry name" value="Phospholipid-transporting ATPase"/>
    <property type="match status" value="1"/>
</dbReference>
<dbReference type="GO" id="GO:0046872">
    <property type="term" value="F:metal ion binding"/>
    <property type="evidence" value="ECO:0007669"/>
    <property type="project" value="UniProtKB-KW"/>
</dbReference>
<evidence type="ECO:0000256" key="11">
    <source>
        <dbReference type="SAM" id="Phobius"/>
    </source>
</evidence>
<dbReference type="NCBIfam" id="TIGR01494">
    <property type="entry name" value="ATPase_P-type"/>
    <property type="match status" value="1"/>
</dbReference>
<evidence type="ECO:0000256" key="6">
    <source>
        <dbReference type="ARBA" id="ARBA00022842"/>
    </source>
</evidence>
<feature type="compositionally biased region" description="Polar residues" evidence="10">
    <location>
        <begin position="542"/>
        <end position="556"/>
    </location>
</feature>
<reference evidence="14" key="1">
    <citation type="journal article" date="2013" name="Nat. Genet.">
        <title>The draft genomes of soft-shell turtle and green sea turtle yield insights into the development and evolution of the turtle-specific body plan.</title>
        <authorList>
            <person name="Wang Z."/>
            <person name="Pascual-Anaya J."/>
            <person name="Zadissa A."/>
            <person name="Li W."/>
            <person name="Niimura Y."/>
            <person name="Huang Z."/>
            <person name="Li C."/>
            <person name="White S."/>
            <person name="Xiong Z."/>
            <person name="Fang D."/>
            <person name="Wang B."/>
            <person name="Ming Y."/>
            <person name="Chen Y."/>
            <person name="Zheng Y."/>
            <person name="Kuraku S."/>
            <person name="Pignatelli M."/>
            <person name="Herrero J."/>
            <person name="Beal K."/>
            <person name="Nozawa M."/>
            <person name="Li Q."/>
            <person name="Wang J."/>
            <person name="Zhang H."/>
            <person name="Yu L."/>
            <person name="Shigenobu S."/>
            <person name="Wang J."/>
            <person name="Liu J."/>
            <person name="Flicek P."/>
            <person name="Searle S."/>
            <person name="Wang J."/>
            <person name="Kuratani S."/>
            <person name="Yin Y."/>
            <person name="Aken B."/>
            <person name="Zhang G."/>
            <person name="Irie N."/>
        </authorList>
    </citation>
    <scope>NUCLEOTIDE SEQUENCE [LARGE SCALE GENOMIC DNA]</scope>
</reference>
<dbReference type="InterPro" id="IPR036412">
    <property type="entry name" value="HAD-like_sf"/>
</dbReference>
<dbReference type="InterPro" id="IPR018303">
    <property type="entry name" value="ATPase_P-typ_P_site"/>
</dbReference>
<feature type="compositionally biased region" description="Low complexity" evidence="10">
    <location>
        <begin position="624"/>
        <end position="637"/>
    </location>
</feature>
<dbReference type="InterPro" id="IPR023299">
    <property type="entry name" value="ATPase_P-typ_cyto_dom_N"/>
</dbReference>
<keyword evidence="6" id="KW-0460">Magnesium</keyword>
<keyword evidence="14" id="KW-1185">Reference proteome</keyword>
<dbReference type="Gene3D" id="3.40.50.1000">
    <property type="entry name" value="HAD superfamily/HAD-like"/>
    <property type="match status" value="2"/>
</dbReference>
<evidence type="ECO:0000256" key="1">
    <source>
        <dbReference type="ARBA" id="ARBA00004141"/>
    </source>
</evidence>
<keyword evidence="4" id="KW-0547">Nucleotide-binding</keyword>
<dbReference type="PANTHER" id="PTHR24092">
    <property type="entry name" value="PROBABLE PHOSPHOLIPID-TRANSPORTING ATPASE"/>
    <property type="match status" value="1"/>
</dbReference>
<dbReference type="Gene3D" id="3.40.1110.10">
    <property type="entry name" value="Calcium-transporting ATPase, cytoplasmic domain N"/>
    <property type="match status" value="1"/>
</dbReference>
<dbReference type="STRING" id="8469.M7BKB7"/>
<dbReference type="Gene3D" id="2.70.150.10">
    <property type="entry name" value="Calcium-transporting ATPase, cytoplasmic transduction domain A"/>
    <property type="match status" value="1"/>
</dbReference>
<feature type="region of interest" description="Disordered" evidence="10">
    <location>
        <begin position="497"/>
        <end position="525"/>
    </location>
</feature>
<evidence type="ECO:0000259" key="12">
    <source>
        <dbReference type="Pfam" id="PF16212"/>
    </source>
</evidence>
<feature type="transmembrane region" description="Helical" evidence="11">
    <location>
        <begin position="1033"/>
        <end position="1054"/>
    </location>
</feature>
<dbReference type="InterPro" id="IPR023214">
    <property type="entry name" value="HAD_sf"/>
</dbReference>
<evidence type="ECO:0000256" key="8">
    <source>
        <dbReference type="ARBA" id="ARBA00022989"/>
    </source>
</evidence>
<keyword evidence="5" id="KW-0067">ATP-binding</keyword>
<feature type="transmembrane region" description="Helical" evidence="11">
    <location>
        <begin position="231"/>
        <end position="253"/>
    </location>
</feature>
<dbReference type="SUPFAM" id="SSF81665">
    <property type="entry name" value="Calcium ATPase, transmembrane domain M"/>
    <property type="match status" value="1"/>
</dbReference>
<accession>M7BKB7</accession>
<dbReference type="EMBL" id="KB540574">
    <property type="protein sequence ID" value="EMP32468.1"/>
    <property type="molecule type" value="Genomic_DNA"/>
</dbReference>
<evidence type="ECO:0000256" key="9">
    <source>
        <dbReference type="ARBA" id="ARBA00023136"/>
    </source>
</evidence>
<feature type="domain" description="P-type ATPase C-terminal" evidence="12">
    <location>
        <begin position="890"/>
        <end position="1135"/>
    </location>
</feature>
<name>M7BKB7_CHEMY</name>
<dbReference type="FunFam" id="3.40.50.1000:FF:000001">
    <property type="entry name" value="Phospholipid-transporting ATPase IC"/>
    <property type="match status" value="1"/>
</dbReference>
<feature type="compositionally biased region" description="Polar residues" evidence="10">
    <location>
        <begin position="1175"/>
        <end position="1202"/>
    </location>
</feature>
<organism evidence="13 14">
    <name type="scientific">Chelonia mydas</name>
    <name type="common">Green sea-turtle</name>
    <name type="synonym">Chelonia agassizi</name>
    <dbReference type="NCBI Taxonomy" id="8469"/>
    <lineage>
        <taxon>Eukaryota</taxon>
        <taxon>Metazoa</taxon>
        <taxon>Chordata</taxon>
        <taxon>Craniata</taxon>
        <taxon>Vertebrata</taxon>
        <taxon>Euteleostomi</taxon>
        <taxon>Archelosauria</taxon>
        <taxon>Testudinata</taxon>
        <taxon>Testudines</taxon>
        <taxon>Cryptodira</taxon>
        <taxon>Durocryptodira</taxon>
        <taxon>Americhelydia</taxon>
        <taxon>Chelonioidea</taxon>
        <taxon>Cheloniidae</taxon>
        <taxon>Chelonia</taxon>
    </lineage>
</organism>
<keyword evidence="9 11" id="KW-0472">Membrane</keyword>
<feature type="region of interest" description="Disordered" evidence="10">
    <location>
        <begin position="622"/>
        <end position="641"/>
    </location>
</feature>
<gene>
    <name evidence="13" type="ORF">UY3_10384</name>
</gene>
<dbReference type="SUPFAM" id="SSF56784">
    <property type="entry name" value="HAD-like"/>
    <property type="match status" value="1"/>
</dbReference>
<feature type="region of interest" description="Disordered" evidence="10">
    <location>
        <begin position="542"/>
        <end position="570"/>
    </location>
</feature>
<keyword evidence="3" id="KW-0479">Metal-binding</keyword>
<evidence type="ECO:0000256" key="3">
    <source>
        <dbReference type="ARBA" id="ARBA00022723"/>
    </source>
</evidence>
<dbReference type="GO" id="GO:0005524">
    <property type="term" value="F:ATP binding"/>
    <property type="evidence" value="ECO:0007669"/>
    <property type="project" value="UniProtKB-KW"/>
</dbReference>
<evidence type="ECO:0000313" key="14">
    <source>
        <dbReference type="Proteomes" id="UP000031443"/>
    </source>
</evidence>
<dbReference type="GO" id="GO:0005886">
    <property type="term" value="C:plasma membrane"/>
    <property type="evidence" value="ECO:0007669"/>
    <property type="project" value="TreeGrafter"/>
</dbReference>
<feature type="region of interest" description="Disordered" evidence="10">
    <location>
        <begin position="1"/>
        <end position="48"/>
    </location>
</feature>
<feature type="compositionally biased region" description="Polar residues" evidence="10">
    <location>
        <begin position="357"/>
        <end position="369"/>
    </location>
</feature>
<feature type="region of interest" description="Disordered" evidence="10">
    <location>
        <begin position="1169"/>
        <end position="1212"/>
    </location>
</feature>
<comment type="subcellular location">
    <subcellularLocation>
        <location evidence="1">Membrane</location>
        <topology evidence="1">Multi-pass membrane protein</topology>
    </subcellularLocation>
</comment>
<proteinExistence type="predicted"/>
<dbReference type="GO" id="GO:0016887">
    <property type="term" value="F:ATP hydrolysis activity"/>
    <property type="evidence" value="ECO:0007669"/>
    <property type="project" value="InterPro"/>
</dbReference>
<dbReference type="Pfam" id="PF16212">
    <property type="entry name" value="PhoLip_ATPase_C"/>
    <property type="match status" value="1"/>
</dbReference>
<keyword evidence="7" id="KW-1278">Translocase</keyword>
<dbReference type="InterPro" id="IPR001757">
    <property type="entry name" value="P_typ_ATPase"/>
</dbReference>
<feature type="region of interest" description="Disordered" evidence="10">
    <location>
        <begin position="343"/>
        <end position="415"/>
    </location>
</feature>
<evidence type="ECO:0000256" key="5">
    <source>
        <dbReference type="ARBA" id="ARBA00022840"/>
    </source>
</evidence>
<evidence type="ECO:0000256" key="2">
    <source>
        <dbReference type="ARBA" id="ARBA00022692"/>
    </source>
</evidence>
<dbReference type="InterPro" id="IPR032630">
    <property type="entry name" value="P_typ_ATPase_c"/>
</dbReference>
<feature type="compositionally biased region" description="Basic and acidic residues" evidence="10">
    <location>
        <begin position="18"/>
        <end position="36"/>
    </location>
</feature>
<dbReference type="InterPro" id="IPR023298">
    <property type="entry name" value="ATPase_P-typ_TM_dom_sf"/>
</dbReference>
<dbReference type="PROSITE" id="PS00154">
    <property type="entry name" value="ATPASE_E1_E2"/>
    <property type="match status" value="1"/>
</dbReference>
<dbReference type="Proteomes" id="UP000031443">
    <property type="component" value="Unassembled WGS sequence"/>
</dbReference>
<dbReference type="eggNOG" id="KOG0206">
    <property type="taxonomic scope" value="Eukaryota"/>
</dbReference>
<sequence>MEQLRALRLNLKTPCSERPSKRSEKSPPRPRSKETSHPSTGTAEASRYQDFSDERHLVSCMPESLLSYFETLTILHAATHSATTTVQIAVELPPKSRCSGKSSGAATELPPRDMGCRPILNAAPSTCVHTSGKKDALYKENLLLRGCTVRNTEEVTGIVIYAGHETKALLNNSGPRYKRSKLERQMNIDVLWCVLILIVMCLFSAIGHGLWVWQYGEKKPVFDVPGLDGNYLSPVLAAVYLFLTMIIVFQVLIPISLYVSIEIVKVCQVFFIHQDKDLYDEETDTQLQCRALNITEDLGQMQYIFSDKTGTLTENKMVFRRCTVSGIEYSHDANARRLAMYQEADSEEEETAAKGGTLSQRNSVSSHQSIKAVHRSLSMKSHRRTGSRAEAKRASILSKHTAFSSPMEKDITPDPNLLEKVNECARSLEVMRSHEQPLSQLTPELSDIFDFFIALTICNTVVVTSPDQPRQKVRVRFELKSPVKTIEDFIRRFTPSRLTSGSNSSSSSSLTTSKSMPRLSSSILSSTSTESTLLKLEEQLAHSPQMNNNGYSSQKGRTAIGSGPEEGELRYEAESPDEAALVYAARAYNCALVGRLSDQVRPIAASTGRGFPFQANGDCRKWQPAHPSARAASRSPHWPGAANCSQWELRSAEPGDAADDPRGKHQKKIQSKTQNYLNLYAVDGLRTLCIAKRVLSKEEYANWLKSHLEAESSIENREELLFQSALRIETNLHLLGATGVEDRLQDGVPETIANLRKAGLQIWVLTGDKQETAINIAYACKLLDHDEEIITLNADSLETSAALLDHCLQYIESKFSNNTIDKTAGNMTVGFGPLSPPSSSVHSSLGLVIDGKTLAYALDKTLGDKFLSLAKRCRSVLCCRSTPLQKSMAVMASDFAVPRFRHLEKLLLVHGHWCYSRIANMVLYFFYKNAMFVALLFWYQFYCGFSGSSMIDQWYLIFFNLLFSSLPQLITGVLDKDIPAEVLIGVPHLYKSGQKMEEYQPHMFWMNMIDALYQSLVCFFIPFFTYYDSEVDLFSWGTPITTIALFTIILHLAIETKTWTLLHWSSCIFSILLFFIVALVYNVSCPICYPPSNPYWTMEKLMGEPVFYLICIISPVVALLPRFLYRTFQGTVFPTQLQLGRQLNRLPPETRNQILNRLNIKKESILQKPPCAEHSPQNPQSNASDCFKACNQTPPSQPSQHGNDPAFPSNTRAEHTAGLSVTASPPGALLCGRNKHSSVANSQEQSLGFHEINYNTSEMESMSVEEMFPWNTTIDQSGFSLLNWITSTSLFSQFGRVLQQSPRRLRNEVQDNVSVLGSISSLHQDFKGLTGKYSNNFQEQIKGTPTNCCKSETLETTFL</sequence>
<evidence type="ECO:0000256" key="7">
    <source>
        <dbReference type="ARBA" id="ARBA00022967"/>
    </source>
</evidence>
<feature type="transmembrane region" description="Helical" evidence="11">
    <location>
        <begin position="188"/>
        <end position="211"/>
    </location>
</feature>
<dbReference type="PANTHER" id="PTHR24092:SF81">
    <property type="entry name" value="PHOSPHOLIPID-TRANSPORTING ATPASE VA"/>
    <property type="match status" value="1"/>
</dbReference>
<dbReference type="GO" id="GO:0045332">
    <property type="term" value="P:phospholipid translocation"/>
    <property type="evidence" value="ECO:0007669"/>
    <property type="project" value="TreeGrafter"/>
</dbReference>
<feature type="transmembrane region" description="Helical" evidence="11">
    <location>
        <begin position="954"/>
        <end position="974"/>
    </location>
</feature>
<dbReference type="Gene3D" id="1.20.1110.10">
    <property type="entry name" value="Calcium-transporting ATPase, transmembrane domain"/>
    <property type="match status" value="1"/>
</dbReference>
<keyword evidence="8 11" id="KW-1133">Transmembrane helix</keyword>
<protein>
    <submittedName>
        <fullName evidence="13">Putative phospholipid-transporting ATPase VA</fullName>
    </submittedName>
</protein>
<feature type="transmembrane region" description="Helical" evidence="11">
    <location>
        <begin position="1061"/>
        <end position="1081"/>
    </location>
</feature>
<feature type="transmembrane region" description="Helical" evidence="11">
    <location>
        <begin position="1004"/>
        <end position="1027"/>
    </location>
</feature>
<keyword evidence="2 11" id="KW-0812">Transmembrane</keyword>